<proteinExistence type="predicted"/>
<evidence type="ECO:0000313" key="4">
    <source>
        <dbReference type="Proteomes" id="UP000199766"/>
    </source>
</evidence>
<keyword evidence="1" id="KW-1133">Transmembrane helix</keyword>
<dbReference type="AlphaFoldDB" id="A0A1H9J8T0"/>
<evidence type="ECO:0008006" key="5">
    <source>
        <dbReference type="Google" id="ProtNLM"/>
    </source>
</evidence>
<feature type="signal peptide" evidence="2">
    <location>
        <begin position="1"/>
        <end position="26"/>
    </location>
</feature>
<keyword evidence="2" id="KW-0732">Signal</keyword>
<protein>
    <recommendedName>
        <fullName evidence="5">Nickel transport protein</fullName>
    </recommendedName>
</protein>
<evidence type="ECO:0000256" key="2">
    <source>
        <dbReference type="SAM" id="SignalP"/>
    </source>
</evidence>
<evidence type="ECO:0000313" key="3">
    <source>
        <dbReference type="EMBL" id="SEQ83290.1"/>
    </source>
</evidence>
<dbReference type="STRING" id="180197.SAMN02982919_01339"/>
<keyword evidence="1" id="KW-0812">Transmembrane</keyword>
<keyword evidence="4" id="KW-1185">Reference proteome</keyword>
<reference evidence="3 4" key="1">
    <citation type="submission" date="2016-10" db="EMBL/GenBank/DDBJ databases">
        <authorList>
            <person name="de Groot N.N."/>
        </authorList>
    </citation>
    <scope>NUCLEOTIDE SEQUENCE [LARGE SCALE GENOMIC DNA]</scope>
    <source>
        <strain evidence="3 4">ATCC 35958</strain>
    </source>
</reference>
<evidence type="ECO:0000256" key="1">
    <source>
        <dbReference type="SAM" id="Phobius"/>
    </source>
</evidence>
<gene>
    <name evidence="3" type="ORF">SAMN02982919_01339</name>
</gene>
<keyword evidence="1" id="KW-0472">Membrane</keyword>
<name>A0A1H9J8T0_9BURK</name>
<accession>A0A1H9J8T0</accession>
<sequence length="185" mass="18692">MQKNSSFTCALALVMVLGLAPLWAQAGEGHDHGEAPAAASGPALPRFTATSDMFELVGVLDGQHLALYLDHAGDNSPVKEAQLELDIGGTRVPITRVADGEFKATLAAPLAEGVSPVTTTVVAGNDSDLLAGEIDVHGVAPAHAAPSSTLRSSAVVAGTVGTVLLALAVGWSLRRSRAARLGGVA</sequence>
<dbReference type="Proteomes" id="UP000199766">
    <property type="component" value="Unassembled WGS sequence"/>
</dbReference>
<dbReference type="RefSeq" id="WP_091454634.1">
    <property type="nucleotide sequence ID" value="NZ_FOGD01000002.1"/>
</dbReference>
<feature type="transmembrane region" description="Helical" evidence="1">
    <location>
        <begin position="154"/>
        <end position="173"/>
    </location>
</feature>
<dbReference type="EMBL" id="FOGD01000002">
    <property type="protein sequence ID" value="SEQ83290.1"/>
    <property type="molecule type" value="Genomic_DNA"/>
</dbReference>
<organism evidence="3 4">
    <name type="scientific">Giesbergeria anulus</name>
    <dbReference type="NCBI Taxonomy" id="180197"/>
    <lineage>
        <taxon>Bacteria</taxon>
        <taxon>Pseudomonadati</taxon>
        <taxon>Pseudomonadota</taxon>
        <taxon>Betaproteobacteria</taxon>
        <taxon>Burkholderiales</taxon>
        <taxon>Comamonadaceae</taxon>
        <taxon>Giesbergeria</taxon>
    </lineage>
</organism>
<feature type="chain" id="PRO_5011743715" description="Nickel transport protein" evidence="2">
    <location>
        <begin position="27"/>
        <end position="185"/>
    </location>
</feature>
<dbReference type="OrthoDB" id="6881973at2"/>